<dbReference type="InterPro" id="IPR007739">
    <property type="entry name" value="RgpF"/>
</dbReference>
<dbReference type="AlphaFoldDB" id="A0A2V1HTD8"/>
<organism evidence="1 2">
    <name type="scientific">Amnibacterium flavum</name>
    <dbReference type="NCBI Taxonomy" id="2173173"/>
    <lineage>
        <taxon>Bacteria</taxon>
        <taxon>Bacillati</taxon>
        <taxon>Actinomycetota</taxon>
        <taxon>Actinomycetes</taxon>
        <taxon>Micrococcales</taxon>
        <taxon>Microbacteriaceae</taxon>
        <taxon>Amnibacterium</taxon>
    </lineage>
</organism>
<accession>A0A2V1HTD8</accession>
<reference evidence="1 2" key="1">
    <citation type="submission" date="2018-05" db="EMBL/GenBank/DDBJ databases">
        <title>Amnibacterium sp. M8JJ-5, whole genome shotgun sequence.</title>
        <authorList>
            <person name="Tuo L."/>
        </authorList>
    </citation>
    <scope>NUCLEOTIDE SEQUENCE [LARGE SCALE GENOMIC DNA]</scope>
    <source>
        <strain evidence="1 2">M8JJ-5</strain>
    </source>
</reference>
<keyword evidence="2" id="KW-1185">Reference proteome</keyword>
<evidence type="ECO:0000313" key="1">
    <source>
        <dbReference type="EMBL" id="PVZ95866.1"/>
    </source>
</evidence>
<dbReference type="RefSeq" id="WP_116755600.1">
    <property type="nucleotide sequence ID" value="NZ_JBHUEX010000001.1"/>
</dbReference>
<dbReference type="Proteomes" id="UP000244893">
    <property type="component" value="Unassembled WGS sequence"/>
</dbReference>
<dbReference type="EMBL" id="QEOP01000001">
    <property type="protein sequence ID" value="PVZ95866.1"/>
    <property type="molecule type" value="Genomic_DNA"/>
</dbReference>
<dbReference type="OrthoDB" id="9815339at2"/>
<dbReference type="Pfam" id="PF05045">
    <property type="entry name" value="RgpF"/>
    <property type="match status" value="1"/>
</dbReference>
<name>A0A2V1HTD8_9MICO</name>
<evidence type="ECO:0000313" key="2">
    <source>
        <dbReference type="Proteomes" id="UP000244893"/>
    </source>
</evidence>
<protein>
    <submittedName>
        <fullName evidence="1">Uncharacterized protein</fullName>
    </submittedName>
</protein>
<proteinExistence type="predicted"/>
<gene>
    <name evidence="1" type="ORF">DDQ50_05220</name>
</gene>
<comment type="caution">
    <text evidence="1">The sequence shown here is derived from an EMBL/GenBank/DDBJ whole genome shotgun (WGS) entry which is preliminary data.</text>
</comment>
<sequence>MTAGLESRRLVVYAIDPIRTHLDEHVVNALRHLEALGSVLVSAPRSLPVADRDRLDSLVDHVTESPSSVFASETYGQIISDSGLEVSRYKEVVLTGDGWFGPVADFGPTVERMASSGADVWQLAENLHDNPEEDFPDEGFASRSRPWIWTSVSPSLLNSPIWRAAWSEAGDDDEAFEQRFGRALAARGARLAYAFRASAFASGDPLLYDAVRMIEAGCPVVGRRQFEMFPAFLDQRAIVGRDTLDAVAATGYPVDLILGALVRSVPPRALATNLGMLEVLPDKTSADEGAIAALRVLAVVHVSDVVASADVFERLGNLPPGYDLLVTVSDGMTAARLQQDIEMSGDIGFARLELRVVPPSPGRDMSDFFVGCRDVLLEGGYDIVVKVHSRRISRKTMNVRRYFRRYQVENLLNSPEYVRNLLTLFLREPGLGLVFPPMMHIGYGTMGNGWAGLSGAVDRLLRELKVTTPTDSGSPLAPYGGMWVARPEALRRMLSRRWKHSDYFAASRALELAHAQERTIVLAAAEDGFHARTVLTAEHASISHTALEYKVDALSPQLRGYPLDQIRFLRRMGSMSFGGPIAVARMWLTFRYPRVSRLLSPIYTLARRAYQLARFARRAVRIVLKRLADSEMEVR</sequence>